<evidence type="ECO:0000256" key="3">
    <source>
        <dbReference type="ARBA" id="ARBA00022475"/>
    </source>
</evidence>
<evidence type="ECO:0000256" key="2">
    <source>
        <dbReference type="ARBA" id="ARBA00022448"/>
    </source>
</evidence>
<dbReference type="PANTHER" id="PTHR30193">
    <property type="entry name" value="ABC TRANSPORTER PERMEASE PROTEIN"/>
    <property type="match status" value="1"/>
</dbReference>
<comment type="caution">
    <text evidence="9">The sequence shown here is derived from an EMBL/GenBank/DDBJ whole genome shotgun (WGS) entry which is preliminary data.</text>
</comment>
<dbReference type="InterPro" id="IPR035906">
    <property type="entry name" value="MetI-like_sf"/>
</dbReference>
<feature type="transmembrane region" description="Helical" evidence="7">
    <location>
        <begin position="12"/>
        <end position="34"/>
    </location>
</feature>
<sequence>MRRRKGPILMVFPGVVLLFCFMTVPALMGMFYSLTDYRGYGGWKFIGLSNYQNLVKDSSILHSYIFTLGFAFLAAILTNMISLLLAAALTQNIRLKGFLRGVFFLPAVLATIVIGYVFNFIFSQAITSIGKGLHNDFLSRSLLGNPQWAWVAIVIVAVWQACAVTTVIYMTGIESISSDIYEAAKVDGANRRQVFWRITLPLVMPFVAVNMVLQLKNQLQVFDLVVALTNGGPGTATQSISFLIYRNGFQGGQFAYQSANAVMYFVLILFISLVQMRLFRSREN</sequence>
<name>A0A556R5W7_9BIFI</name>
<dbReference type="PROSITE" id="PS50928">
    <property type="entry name" value="ABC_TM1"/>
    <property type="match status" value="1"/>
</dbReference>
<feature type="transmembrane region" description="Helical" evidence="7">
    <location>
        <begin position="261"/>
        <end position="279"/>
    </location>
</feature>
<feature type="transmembrane region" description="Helical" evidence="7">
    <location>
        <begin position="64"/>
        <end position="90"/>
    </location>
</feature>
<dbReference type="Gene3D" id="1.10.3720.10">
    <property type="entry name" value="MetI-like"/>
    <property type="match status" value="1"/>
</dbReference>
<evidence type="ECO:0000256" key="5">
    <source>
        <dbReference type="ARBA" id="ARBA00022989"/>
    </source>
</evidence>
<dbReference type="Proteomes" id="UP000316508">
    <property type="component" value="Unassembled WGS sequence"/>
</dbReference>
<evidence type="ECO:0000259" key="8">
    <source>
        <dbReference type="PROSITE" id="PS50928"/>
    </source>
</evidence>
<dbReference type="Pfam" id="PF00528">
    <property type="entry name" value="BPD_transp_1"/>
    <property type="match status" value="1"/>
</dbReference>
<dbReference type="InterPro" id="IPR051393">
    <property type="entry name" value="ABC_transporter_permease"/>
</dbReference>
<evidence type="ECO:0000256" key="1">
    <source>
        <dbReference type="ARBA" id="ARBA00004651"/>
    </source>
</evidence>
<evidence type="ECO:0000313" key="9">
    <source>
        <dbReference type="EMBL" id="TSJ84280.1"/>
    </source>
</evidence>
<dbReference type="RefSeq" id="WP_024626747.1">
    <property type="nucleotide sequence ID" value="NZ_VMHK01000001.1"/>
</dbReference>
<evidence type="ECO:0000313" key="10">
    <source>
        <dbReference type="Proteomes" id="UP000316508"/>
    </source>
</evidence>
<dbReference type="InterPro" id="IPR000515">
    <property type="entry name" value="MetI-like"/>
</dbReference>
<keyword evidence="2 7" id="KW-0813">Transport</keyword>
<accession>A0A556R5W7</accession>
<keyword evidence="4 7" id="KW-0812">Transmembrane</keyword>
<comment type="subcellular location">
    <subcellularLocation>
        <location evidence="1 7">Cell membrane</location>
        <topology evidence="1 7">Multi-pass membrane protein</topology>
    </subcellularLocation>
</comment>
<keyword evidence="3" id="KW-1003">Cell membrane</keyword>
<dbReference type="SUPFAM" id="SSF161098">
    <property type="entry name" value="MetI-like"/>
    <property type="match status" value="1"/>
</dbReference>
<evidence type="ECO:0000256" key="6">
    <source>
        <dbReference type="ARBA" id="ARBA00023136"/>
    </source>
</evidence>
<organism evidence="9 10">
    <name type="scientific">Bifidobacterium apousia</name>
    <dbReference type="NCBI Taxonomy" id="2750996"/>
    <lineage>
        <taxon>Bacteria</taxon>
        <taxon>Bacillati</taxon>
        <taxon>Actinomycetota</taxon>
        <taxon>Actinomycetes</taxon>
        <taxon>Bifidobacteriales</taxon>
        <taxon>Bifidobacteriaceae</taxon>
        <taxon>Bifidobacterium</taxon>
    </lineage>
</organism>
<proteinExistence type="inferred from homology"/>
<dbReference type="GO" id="GO:0005886">
    <property type="term" value="C:plasma membrane"/>
    <property type="evidence" value="ECO:0007669"/>
    <property type="project" value="UniProtKB-SubCell"/>
</dbReference>
<dbReference type="PANTHER" id="PTHR30193:SF37">
    <property type="entry name" value="INNER MEMBRANE ABC TRANSPORTER PERMEASE PROTEIN YCJO"/>
    <property type="match status" value="1"/>
</dbReference>
<gene>
    <name evidence="9" type="ORF">FPK30_02125</name>
</gene>
<feature type="transmembrane region" description="Helical" evidence="7">
    <location>
        <begin position="147"/>
        <end position="173"/>
    </location>
</feature>
<feature type="domain" description="ABC transmembrane type-1" evidence="8">
    <location>
        <begin position="64"/>
        <end position="275"/>
    </location>
</feature>
<dbReference type="AlphaFoldDB" id="A0A556R5W7"/>
<dbReference type="CDD" id="cd06261">
    <property type="entry name" value="TM_PBP2"/>
    <property type="match status" value="1"/>
</dbReference>
<evidence type="ECO:0000256" key="4">
    <source>
        <dbReference type="ARBA" id="ARBA00022692"/>
    </source>
</evidence>
<feature type="transmembrane region" description="Helical" evidence="7">
    <location>
        <begin position="194"/>
        <end position="213"/>
    </location>
</feature>
<evidence type="ECO:0000256" key="7">
    <source>
        <dbReference type="RuleBase" id="RU363032"/>
    </source>
</evidence>
<keyword evidence="10" id="KW-1185">Reference proteome</keyword>
<dbReference type="EMBL" id="VMHK01000001">
    <property type="protein sequence ID" value="TSJ84280.1"/>
    <property type="molecule type" value="Genomic_DNA"/>
</dbReference>
<feature type="transmembrane region" description="Helical" evidence="7">
    <location>
        <begin position="102"/>
        <end position="127"/>
    </location>
</feature>
<comment type="similarity">
    <text evidence="7">Belongs to the binding-protein-dependent transport system permease family.</text>
</comment>
<reference evidence="9 10" key="1">
    <citation type="submission" date="2019-07" db="EMBL/GenBank/DDBJ databases">
        <title>Bifidobacterium asteroides genomes.</title>
        <authorList>
            <person name="Zheng H."/>
        </authorList>
    </citation>
    <scope>NUCLEOTIDE SEQUENCE [LARGE SCALE GENOMIC DNA]</scope>
    <source>
        <strain evidence="9 10">W8102</strain>
    </source>
</reference>
<keyword evidence="5 7" id="KW-1133">Transmembrane helix</keyword>
<dbReference type="GO" id="GO:0055085">
    <property type="term" value="P:transmembrane transport"/>
    <property type="evidence" value="ECO:0007669"/>
    <property type="project" value="InterPro"/>
</dbReference>
<protein>
    <submittedName>
        <fullName evidence="9">Sugar ABC transporter permease</fullName>
    </submittedName>
</protein>
<keyword evidence="6 7" id="KW-0472">Membrane</keyword>